<reference evidence="1" key="2">
    <citation type="journal article" date="2015" name="Fish Shellfish Immunol.">
        <title>Early steps in the European eel (Anguilla anguilla)-Vibrio vulnificus interaction in the gills: Role of the RtxA13 toxin.</title>
        <authorList>
            <person name="Callol A."/>
            <person name="Pajuelo D."/>
            <person name="Ebbesson L."/>
            <person name="Teles M."/>
            <person name="MacKenzie S."/>
            <person name="Amaro C."/>
        </authorList>
    </citation>
    <scope>NUCLEOTIDE SEQUENCE</scope>
</reference>
<accession>A0A0E9R7F7</accession>
<evidence type="ECO:0000313" key="1">
    <source>
        <dbReference type="EMBL" id="JAH24248.1"/>
    </source>
</evidence>
<dbReference type="EMBL" id="GBXM01084329">
    <property type="protein sequence ID" value="JAH24248.1"/>
    <property type="molecule type" value="Transcribed_RNA"/>
</dbReference>
<organism evidence="1">
    <name type="scientific">Anguilla anguilla</name>
    <name type="common">European freshwater eel</name>
    <name type="synonym">Muraena anguilla</name>
    <dbReference type="NCBI Taxonomy" id="7936"/>
    <lineage>
        <taxon>Eukaryota</taxon>
        <taxon>Metazoa</taxon>
        <taxon>Chordata</taxon>
        <taxon>Craniata</taxon>
        <taxon>Vertebrata</taxon>
        <taxon>Euteleostomi</taxon>
        <taxon>Actinopterygii</taxon>
        <taxon>Neopterygii</taxon>
        <taxon>Teleostei</taxon>
        <taxon>Anguilliformes</taxon>
        <taxon>Anguillidae</taxon>
        <taxon>Anguilla</taxon>
    </lineage>
</organism>
<reference evidence="1" key="1">
    <citation type="submission" date="2014-11" db="EMBL/GenBank/DDBJ databases">
        <authorList>
            <person name="Amaro Gonzalez C."/>
        </authorList>
    </citation>
    <scope>NUCLEOTIDE SEQUENCE</scope>
</reference>
<protein>
    <submittedName>
        <fullName evidence="1">Uncharacterized protein</fullName>
    </submittedName>
</protein>
<sequence length="29" mass="3392">MAVGLHFLGFMCYLHKRHLRNTMSTKCVP</sequence>
<name>A0A0E9R7F7_ANGAN</name>
<proteinExistence type="predicted"/>
<dbReference type="AlphaFoldDB" id="A0A0E9R7F7"/>